<evidence type="ECO:0000256" key="8">
    <source>
        <dbReference type="PIRSR" id="PIRSR601461-1"/>
    </source>
</evidence>
<dbReference type="InterPro" id="IPR033876">
    <property type="entry name" value="SAP-like"/>
</dbReference>
<comment type="caution">
    <text evidence="13">The sequence shown here is derived from an EMBL/GenBank/DDBJ whole genome shotgun (WGS) entry which is preliminary data.</text>
</comment>
<keyword evidence="3" id="KW-0449">Lipoprotein</keyword>
<dbReference type="OrthoDB" id="771136at2759"/>
<dbReference type="GO" id="GO:0005886">
    <property type="term" value="C:plasma membrane"/>
    <property type="evidence" value="ECO:0007669"/>
    <property type="project" value="UniProtKB-SubCell"/>
</dbReference>
<dbReference type="GO" id="GO:0098552">
    <property type="term" value="C:side of membrane"/>
    <property type="evidence" value="ECO:0007669"/>
    <property type="project" value="UniProtKB-KW"/>
</dbReference>
<gene>
    <name evidence="13" type="ORF">N7469_008649</name>
</gene>
<accession>A0A9W9THA5</accession>
<evidence type="ECO:0000256" key="7">
    <source>
        <dbReference type="ARBA" id="ARBA00022801"/>
    </source>
</evidence>
<dbReference type="EMBL" id="JAPQKT010000008">
    <property type="protein sequence ID" value="KAJ5222409.1"/>
    <property type="molecule type" value="Genomic_DNA"/>
</dbReference>
<dbReference type="AlphaFoldDB" id="A0A9W9THA5"/>
<keyword evidence="3" id="KW-0336">GPI-anchor</keyword>
<dbReference type="PANTHER" id="PTHR47966:SF65">
    <property type="entry name" value="ASPARTIC-TYPE ENDOPEPTIDASE"/>
    <property type="match status" value="1"/>
</dbReference>
<feature type="domain" description="Peptidase A1" evidence="12">
    <location>
        <begin position="65"/>
        <end position="389"/>
    </location>
</feature>
<feature type="active site" evidence="8">
    <location>
        <position position="83"/>
    </location>
</feature>
<dbReference type="CDD" id="cd05474">
    <property type="entry name" value="SAP_like"/>
    <property type="match status" value="1"/>
</dbReference>
<feature type="compositionally biased region" description="Polar residues" evidence="10">
    <location>
        <begin position="419"/>
        <end position="438"/>
    </location>
</feature>
<evidence type="ECO:0000256" key="3">
    <source>
        <dbReference type="ARBA" id="ARBA00022622"/>
    </source>
</evidence>
<name>A0A9W9THA5_PENCI</name>
<evidence type="ECO:0000256" key="11">
    <source>
        <dbReference type="SAM" id="SignalP"/>
    </source>
</evidence>
<protein>
    <recommendedName>
        <fullName evidence="12">Peptidase A1 domain-containing protein</fullName>
    </recommendedName>
</protein>
<keyword evidence="6" id="KW-0064">Aspartyl protease</keyword>
<evidence type="ECO:0000256" key="9">
    <source>
        <dbReference type="PIRSR" id="PIRSR601461-2"/>
    </source>
</evidence>
<dbReference type="Gene3D" id="2.40.70.10">
    <property type="entry name" value="Acid Proteases"/>
    <property type="match status" value="2"/>
</dbReference>
<keyword evidence="3" id="KW-0472">Membrane</keyword>
<evidence type="ECO:0000256" key="2">
    <source>
        <dbReference type="ARBA" id="ARBA00007447"/>
    </source>
</evidence>
<feature type="signal peptide" evidence="11">
    <location>
        <begin position="1"/>
        <end position="20"/>
    </location>
</feature>
<dbReference type="InterPro" id="IPR021109">
    <property type="entry name" value="Peptidase_aspartic_dom_sf"/>
</dbReference>
<dbReference type="PANTHER" id="PTHR47966">
    <property type="entry name" value="BETA-SITE APP-CLEAVING ENZYME, ISOFORM A-RELATED"/>
    <property type="match status" value="1"/>
</dbReference>
<dbReference type="PRINTS" id="PR00792">
    <property type="entry name" value="PEPSIN"/>
</dbReference>
<feature type="region of interest" description="Disordered" evidence="10">
    <location>
        <begin position="418"/>
        <end position="438"/>
    </location>
</feature>
<feature type="chain" id="PRO_5040849323" description="Peptidase A1 domain-containing protein" evidence="11">
    <location>
        <begin position="21"/>
        <end position="502"/>
    </location>
</feature>
<dbReference type="GO" id="GO:0006508">
    <property type="term" value="P:proteolysis"/>
    <property type="evidence" value="ECO:0007669"/>
    <property type="project" value="UniProtKB-KW"/>
</dbReference>
<comment type="similarity">
    <text evidence="2">Belongs to the peptidase A1 family.</text>
</comment>
<evidence type="ECO:0000256" key="5">
    <source>
        <dbReference type="ARBA" id="ARBA00022729"/>
    </source>
</evidence>
<reference evidence="13" key="1">
    <citation type="submission" date="2022-11" db="EMBL/GenBank/DDBJ databases">
        <authorList>
            <person name="Petersen C."/>
        </authorList>
    </citation>
    <scope>NUCLEOTIDE SEQUENCE</scope>
    <source>
        <strain evidence="13">IBT 23319</strain>
    </source>
</reference>
<evidence type="ECO:0000256" key="4">
    <source>
        <dbReference type="ARBA" id="ARBA00022670"/>
    </source>
</evidence>
<keyword evidence="5 11" id="KW-0732">Signal</keyword>
<dbReference type="GeneID" id="81386734"/>
<evidence type="ECO:0000256" key="10">
    <source>
        <dbReference type="SAM" id="MobiDB-lite"/>
    </source>
</evidence>
<evidence type="ECO:0000256" key="1">
    <source>
        <dbReference type="ARBA" id="ARBA00004609"/>
    </source>
</evidence>
<dbReference type="InterPro" id="IPR033121">
    <property type="entry name" value="PEPTIDASE_A1"/>
</dbReference>
<reference evidence="13" key="2">
    <citation type="journal article" date="2023" name="IMA Fungus">
        <title>Comparative genomic study of the Penicillium genus elucidates a diverse pangenome and 15 lateral gene transfer events.</title>
        <authorList>
            <person name="Petersen C."/>
            <person name="Sorensen T."/>
            <person name="Nielsen M.R."/>
            <person name="Sondergaard T.E."/>
            <person name="Sorensen J.L."/>
            <person name="Fitzpatrick D.A."/>
            <person name="Frisvad J.C."/>
            <person name="Nielsen K.L."/>
        </authorList>
    </citation>
    <scope>NUCLEOTIDE SEQUENCE</scope>
    <source>
        <strain evidence="13">IBT 23319</strain>
    </source>
</reference>
<sequence>MWRASILSIAAMATLPCVDAITLHKRDEPAVLGLPVSRSERSQALQKRDSKTVSTSLYNVQNMYYMVNITVGTPPQNLSLSLDTGSSDIWVNLPNSTYCEGDDDPCSSTGLFNIKKSSSFEMLDYVMNATYASGFLAYGHYATDTLSIGGAKLKDMEFAVAETSLNPHGILGIGYSSATVAAMKFDKKYKNLPEALVESGAIKSPAYSLWLNKFDGTGNLLFGGVNKARYQGELQTVPVLKVYDRYLSLAIALTDISIKSSKETNSYSTGLPLAVSLDNGSPLITLPKELVDPIYKEVGAGYSEKAKWPYIPCKMSEADYNVTFSFSGAKVTMPLSELVFDNYSADGFAEDDCIFGISYSEEGVNLMGDPFLRGAYVVYDLGNNEISLANTDFDGGDDDIHEIGTGIAAVPDATAVPSPVTSATGNGPLPTTGTEYVSGSGSSQTTYYVASGTTGDATGTATGTATKGAATSTSSDGLAAFPTSKPNRLLSGVLGAGMLLAL</sequence>
<keyword evidence="3" id="KW-0325">Glycoprotein</keyword>
<evidence type="ECO:0000313" key="13">
    <source>
        <dbReference type="EMBL" id="KAJ5222409.1"/>
    </source>
</evidence>
<feature type="active site" evidence="8">
    <location>
        <position position="278"/>
    </location>
</feature>
<dbReference type="GO" id="GO:0004190">
    <property type="term" value="F:aspartic-type endopeptidase activity"/>
    <property type="evidence" value="ECO:0007669"/>
    <property type="project" value="UniProtKB-KW"/>
</dbReference>
<keyword evidence="14" id="KW-1185">Reference proteome</keyword>
<evidence type="ECO:0000313" key="14">
    <source>
        <dbReference type="Proteomes" id="UP001147733"/>
    </source>
</evidence>
<dbReference type="Pfam" id="PF00026">
    <property type="entry name" value="Asp"/>
    <property type="match status" value="1"/>
</dbReference>
<dbReference type="SUPFAM" id="SSF50630">
    <property type="entry name" value="Acid proteases"/>
    <property type="match status" value="1"/>
</dbReference>
<evidence type="ECO:0000259" key="12">
    <source>
        <dbReference type="PROSITE" id="PS51767"/>
    </source>
</evidence>
<evidence type="ECO:0000256" key="6">
    <source>
        <dbReference type="ARBA" id="ARBA00022750"/>
    </source>
</evidence>
<dbReference type="Proteomes" id="UP001147733">
    <property type="component" value="Unassembled WGS sequence"/>
</dbReference>
<feature type="disulfide bond" evidence="9">
    <location>
        <begin position="313"/>
        <end position="353"/>
    </location>
</feature>
<keyword evidence="4" id="KW-0645">Protease</keyword>
<proteinExistence type="inferred from homology"/>
<comment type="subcellular location">
    <subcellularLocation>
        <location evidence="1">Cell membrane</location>
        <topology evidence="1">Lipid-anchor</topology>
        <topology evidence="1">GPI-anchor</topology>
    </subcellularLocation>
</comment>
<dbReference type="RefSeq" id="XP_056497332.1">
    <property type="nucleotide sequence ID" value="XM_056647567.1"/>
</dbReference>
<keyword evidence="7" id="KW-0378">Hydrolase</keyword>
<keyword evidence="9" id="KW-1015">Disulfide bond</keyword>
<organism evidence="13 14">
    <name type="scientific">Penicillium citrinum</name>
    <dbReference type="NCBI Taxonomy" id="5077"/>
    <lineage>
        <taxon>Eukaryota</taxon>
        <taxon>Fungi</taxon>
        <taxon>Dikarya</taxon>
        <taxon>Ascomycota</taxon>
        <taxon>Pezizomycotina</taxon>
        <taxon>Eurotiomycetes</taxon>
        <taxon>Eurotiomycetidae</taxon>
        <taxon>Eurotiales</taxon>
        <taxon>Aspergillaceae</taxon>
        <taxon>Penicillium</taxon>
    </lineage>
</organism>
<dbReference type="PROSITE" id="PS51767">
    <property type="entry name" value="PEPTIDASE_A1"/>
    <property type="match status" value="1"/>
</dbReference>
<dbReference type="InterPro" id="IPR001461">
    <property type="entry name" value="Aspartic_peptidase_A1"/>
</dbReference>